<feature type="domain" description="Kinesin motor" evidence="12">
    <location>
        <begin position="9"/>
        <end position="337"/>
    </location>
</feature>
<dbReference type="EMBL" id="KQ971307">
    <property type="protein sequence ID" value="EFA10972.1"/>
    <property type="molecule type" value="Genomic_DNA"/>
</dbReference>
<evidence type="ECO:0000313" key="13">
    <source>
        <dbReference type="EMBL" id="EFA10972.1"/>
    </source>
</evidence>
<dbReference type="KEGG" id="tca:100141737"/>
<keyword evidence="4 9" id="KW-0547">Nucleotide-binding</keyword>
<protein>
    <recommendedName>
        <fullName evidence="12">Kinesin motor domain-containing protein</fullName>
    </recommendedName>
</protein>
<proteinExistence type="inferred from homology"/>
<dbReference type="PANTHER" id="PTHR47970">
    <property type="entry name" value="KINESIN-LIKE PROTEIN KIF11"/>
    <property type="match status" value="1"/>
</dbReference>
<dbReference type="GO" id="GO:0005634">
    <property type="term" value="C:nucleus"/>
    <property type="evidence" value="ECO:0000318"/>
    <property type="project" value="GO_Central"/>
</dbReference>
<reference evidence="13 14" key="2">
    <citation type="journal article" date="2010" name="Nucleic Acids Res.">
        <title>BeetleBase in 2010: revisions to provide comprehensive genomic information for Tribolium castaneum.</title>
        <authorList>
            <person name="Kim H.S."/>
            <person name="Murphy T."/>
            <person name="Xia J."/>
            <person name="Caragea D."/>
            <person name="Park Y."/>
            <person name="Beeman R.W."/>
            <person name="Lorenzen M.D."/>
            <person name="Butcher S."/>
            <person name="Manak J.R."/>
            <person name="Brown S.J."/>
        </authorList>
    </citation>
    <scope>GENOME REANNOTATION</scope>
    <source>
        <strain evidence="13 14">Georgia GA2</strain>
    </source>
</reference>
<evidence type="ECO:0000256" key="7">
    <source>
        <dbReference type="ARBA" id="ARBA00023212"/>
    </source>
</evidence>
<evidence type="ECO:0000256" key="2">
    <source>
        <dbReference type="ARBA" id="ARBA00022490"/>
    </source>
</evidence>
<dbReference type="HOGENOM" id="CLU_316962_0_0_1"/>
<sequence>MFGNRPIHPIRVCVRARPLTQSEISANAPKVVKYMNTKHLLVRRGVNKRKRTYDRVFSEHADQIEVFRHTVARFISSITRGYSFTFFAYGPTGTGKSYTLFGEGEQALVTDFKKDRAIGLIQRAAYQLFCELEQLDSSRVEYTVRLSFIEINHEQVFDLLVENGPLRVYDDPLENGSVCIKDMSKVTVFNADDVNDWVNVGRRTLRKSAYYAYLSHLMVTFFVDIRETTPEGAHVLRTARLSFVEVAGGEHATEIDEGRTLDTAVVHQSLDAFEECIKALGMQQRSIPYSSAKLTRIVQNSLGGTARACFMSTFSTSTQAWTEILSSLQIATLMKRVANYPRLNTARTLADATRELDGIIARKETELAEMRQALGPYVRADANLTEDQISANKKIVDLLRELLELREHRALLEAEYRRLDASFIRTKRFREYAHAQLEADQDLTEQQRRCLVRRFIARNNEMIQNANNLLDMCEERIAQAKIPPRQVQVQADASNADLAKQVVEVTTDALSDVEQATSSYKRQQLTRVVKMAQLNTYLRRRFLADLQQISDMMGKIKDLRPLDINDLLNDQARSSADQIAYFIDNIYGEVSHYMKLPDQPKAEIGKMNEGIAADIEEVTRTETEVRAELDRHQAERSQHYNLVFRFFDDLLKKLDEREARIRIQFDEGNASVECLNNEMQKAKRDKEILVKEVLLLQEAMQFVRDQLNGKDGSFFEEASKMMSVPGKMAFSFENLNVGEVSEQFSNTVNDFYTESTEQAENIEDFTDDIVDAFKSVVQTHNNHNARTARQIQTIGKGVRENILEKAYANTTHIAKIAEGASANQEYYASKTRNIVDQVMDQLESIHGKIQFPPGEGEEASAAENDPENIENVAPRV</sequence>
<dbReference type="InterPro" id="IPR047149">
    <property type="entry name" value="KIF11-like"/>
</dbReference>
<feature type="coiled-coil region" evidence="10">
    <location>
        <begin position="395"/>
        <end position="422"/>
    </location>
</feature>
<dbReference type="eggNOG" id="KOG0243">
    <property type="taxonomic scope" value="Eukaryota"/>
</dbReference>
<keyword evidence="5 9" id="KW-0067">ATP-binding</keyword>
<feature type="compositionally biased region" description="Acidic residues" evidence="11">
    <location>
        <begin position="855"/>
        <end position="868"/>
    </location>
</feature>
<dbReference type="Gene3D" id="3.40.850.10">
    <property type="entry name" value="Kinesin motor domain"/>
    <property type="match status" value="1"/>
</dbReference>
<dbReference type="OMA" id="MCEERIA"/>
<dbReference type="GO" id="GO:0007018">
    <property type="term" value="P:microtubule-based movement"/>
    <property type="evidence" value="ECO:0007669"/>
    <property type="project" value="InterPro"/>
</dbReference>
<evidence type="ECO:0000256" key="3">
    <source>
        <dbReference type="ARBA" id="ARBA00022701"/>
    </source>
</evidence>
<feature type="binding site" evidence="9">
    <location>
        <begin position="90"/>
        <end position="97"/>
    </location>
    <ligand>
        <name>ATP</name>
        <dbReference type="ChEBI" id="CHEBI:30616"/>
    </ligand>
</feature>
<dbReference type="InterPro" id="IPR036961">
    <property type="entry name" value="Kinesin_motor_dom_sf"/>
</dbReference>
<organism evidence="13 14">
    <name type="scientific">Tribolium castaneum</name>
    <name type="common">Red flour beetle</name>
    <dbReference type="NCBI Taxonomy" id="7070"/>
    <lineage>
        <taxon>Eukaryota</taxon>
        <taxon>Metazoa</taxon>
        <taxon>Ecdysozoa</taxon>
        <taxon>Arthropoda</taxon>
        <taxon>Hexapoda</taxon>
        <taxon>Insecta</taxon>
        <taxon>Pterygota</taxon>
        <taxon>Neoptera</taxon>
        <taxon>Endopterygota</taxon>
        <taxon>Coleoptera</taxon>
        <taxon>Polyphaga</taxon>
        <taxon>Cucujiformia</taxon>
        <taxon>Tenebrionidae</taxon>
        <taxon>Tenebrionidae incertae sedis</taxon>
        <taxon>Tribolium</taxon>
    </lineage>
</organism>
<evidence type="ECO:0000256" key="1">
    <source>
        <dbReference type="ARBA" id="ARBA00004245"/>
    </source>
</evidence>
<evidence type="ECO:0000256" key="5">
    <source>
        <dbReference type="ARBA" id="ARBA00022840"/>
    </source>
</evidence>
<reference evidence="13 14" key="1">
    <citation type="journal article" date="2008" name="Nature">
        <title>The genome of the model beetle and pest Tribolium castaneum.</title>
        <authorList>
            <consortium name="Tribolium Genome Sequencing Consortium"/>
            <person name="Richards S."/>
            <person name="Gibbs R.A."/>
            <person name="Weinstock G.M."/>
            <person name="Brown S.J."/>
            <person name="Denell R."/>
            <person name="Beeman R.W."/>
            <person name="Gibbs R."/>
            <person name="Beeman R.W."/>
            <person name="Brown S.J."/>
            <person name="Bucher G."/>
            <person name="Friedrich M."/>
            <person name="Grimmelikhuijzen C.J."/>
            <person name="Klingler M."/>
            <person name="Lorenzen M."/>
            <person name="Richards S."/>
            <person name="Roth S."/>
            <person name="Schroder R."/>
            <person name="Tautz D."/>
            <person name="Zdobnov E.M."/>
            <person name="Muzny D."/>
            <person name="Gibbs R.A."/>
            <person name="Weinstock G.M."/>
            <person name="Attaway T."/>
            <person name="Bell S."/>
            <person name="Buhay C.J."/>
            <person name="Chandrabose M.N."/>
            <person name="Chavez D."/>
            <person name="Clerk-Blankenburg K.P."/>
            <person name="Cree A."/>
            <person name="Dao M."/>
            <person name="Davis C."/>
            <person name="Chacko J."/>
            <person name="Dinh H."/>
            <person name="Dugan-Rocha S."/>
            <person name="Fowler G."/>
            <person name="Garner T.T."/>
            <person name="Garnes J."/>
            <person name="Gnirke A."/>
            <person name="Hawes A."/>
            <person name="Hernandez J."/>
            <person name="Hines S."/>
            <person name="Holder M."/>
            <person name="Hume J."/>
            <person name="Jhangiani S.N."/>
            <person name="Joshi V."/>
            <person name="Khan Z.M."/>
            <person name="Jackson L."/>
            <person name="Kovar C."/>
            <person name="Kowis A."/>
            <person name="Lee S."/>
            <person name="Lewis L.R."/>
            <person name="Margolis J."/>
            <person name="Morgan M."/>
            <person name="Nazareth L.V."/>
            <person name="Nguyen N."/>
            <person name="Okwuonu G."/>
            <person name="Parker D."/>
            <person name="Richards S."/>
            <person name="Ruiz S.J."/>
            <person name="Santibanez J."/>
            <person name="Savard J."/>
            <person name="Scherer S.E."/>
            <person name="Schneider B."/>
            <person name="Sodergren E."/>
            <person name="Tautz D."/>
            <person name="Vattahil S."/>
            <person name="Villasana D."/>
            <person name="White C.S."/>
            <person name="Wright R."/>
            <person name="Park Y."/>
            <person name="Beeman R.W."/>
            <person name="Lord J."/>
            <person name="Oppert B."/>
            <person name="Lorenzen M."/>
            <person name="Brown S."/>
            <person name="Wang L."/>
            <person name="Savard J."/>
            <person name="Tautz D."/>
            <person name="Richards S."/>
            <person name="Weinstock G."/>
            <person name="Gibbs R.A."/>
            <person name="Liu Y."/>
            <person name="Worley K."/>
            <person name="Weinstock G."/>
            <person name="Elsik C.G."/>
            <person name="Reese J.T."/>
            <person name="Elhaik E."/>
            <person name="Landan G."/>
            <person name="Graur D."/>
            <person name="Arensburger P."/>
            <person name="Atkinson P."/>
            <person name="Beeman R.W."/>
            <person name="Beidler J."/>
            <person name="Brown S.J."/>
            <person name="Demuth J.P."/>
            <person name="Drury D.W."/>
            <person name="Du Y.Z."/>
            <person name="Fujiwara H."/>
            <person name="Lorenzen M."/>
            <person name="Maselli V."/>
            <person name="Osanai M."/>
            <person name="Park Y."/>
            <person name="Robertson H.M."/>
            <person name="Tu Z."/>
            <person name="Wang J.J."/>
            <person name="Wang S."/>
            <person name="Richards S."/>
            <person name="Song H."/>
            <person name="Zhang L."/>
            <person name="Sodergren E."/>
            <person name="Werner D."/>
            <person name="Stanke M."/>
            <person name="Morgenstern B."/>
            <person name="Solovyev V."/>
            <person name="Kosarev P."/>
            <person name="Brown G."/>
            <person name="Chen H.C."/>
            <person name="Ermolaeva O."/>
            <person name="Hlavina W."/>
            <person name="Kapustin Y."/>
            <person name="Kiryutin B."/>
            <person name="Kitts P."/>
            <person name="Maglott D."/>
            <person name="Pruitt K."/>
            <person name="Sapojnikov V."/>
            <person name="Souvorov A."/>
            <person name="Mackey A.J."/>
            <person name="Waterhouse R.M."/>
            <person name="Wyder S."/>
            <person name="Zdobnov E.M."/>
            <person name="Zdobnov E.M."/>
            <person name="Wyder S."/>
            <person name="Kriventseva E.V."/>
            <person name="Kadowaki T."/>
            <person name="Bork P."/>
            <person name="Aranda M."/>
            <person name="Bao R."/>
            <person name="Beermann A."/>
            <person name="Berns N."/>
            <person name="Bolognesi R."/>
            <person name="Bonneton F."/>
            <person name="Bopp D."/>
            <person name="Brown S.J."/>
            <person name="Bucher G."/>
            <person name="Butts T."/>
            <person name="Chaumot A."/>
            <person name="Denell R.E."/>
            <person name="Ferrier D.E."/>
            <person name="Friedrich M."/>
            <person name="Gordon C.M."/>
            <person name="Jindra M."/>
            <person name="Klingler M."/>
            <person name="Lan Q."/>
            <person name="Lattorff H.M."/>
            <person name="Laudet V."/>
            <person name="von Levetsow C."/>
            <person name="Liu Z."/>
            <person name="Lutz R."/>
            <person name="Lynch J.A."/>
            <person name="da Fonseca R.N."/>
            <person name="Posnien N."/>
            <person name="Reuter R."/>
            <person name="Roth S."/>
            <person name="Savard J."/>
            <person name="Schinko J.B."/>
            <person name="Schmitt C."/>
            <person name="Schoppmeier M."/>
            <person name="Schroder R."/>
            <person name="Shippy T.D."/>
            <person name="Simonnet F."/>
            <person name="Marques-Souza H."/>
            <person name="Tautz D."/>
            <person name="Tomoyasu Y."/>
            <person name="Trauner J."/>
            <person name="Van der Zee M."/>
            <person name="Vervoort M."/>
            <person name="Wittkopp N."/>
            <person name="Wimmer E.A."/>
            <person name="Yang X."/>
            <person name="Jones A.K."/>
            <person name="Sattelle D.B."/>
            <person name="Ebert P.R."/>
            <person name="Nelson D."/>
            <person name="Scott J.G."/>
            <person name="Beeman R.W."/>
            <person name="Muthukrishnan S."/>
            <person name="Kramer K.J."/>
            <person name="Arakane Y."/>
            <person name="Beeman R.W."/>
            <person name="Zhu Q."/>
            <person name="Hogenkamp D."/>
            <person name="Dixit R."/>
            <person name="Oppert B."/>
            <person name="Jiang H."/>
            <person name="Zou Z."/>
            <person name="Marshall J."/>
            <person name="Elpidina E."/>
            <person name="Vinokurov K."/>
            <person name="Oppert C."/>
            <person name="Zou Z."/>
            <person name="Evans J."/>
            <person name="Lu Z."/>
            <person name="Zhao P."/>
            <person name="Sumathipala N."/>
            <person name="Altincicek B."/>
            <person name="Vilcinskas A."/>
            <person name="Williams M."/>
            <person name="Hultmark D."/>
            <person name="Hetru C."/>
            <person name="Jiang H."/>
            <person name="Grimmelikhuijzen C.J."/>
            <person name="Hauser F."/>
            <person name="Cazzamali G."/>
            <person name="Williamson M."/>
            <person name="Park Y."/>
            <person name="Li B."/>
            <person name="Tanaka Y."/>
            <person name="Predel R."/>
            <person name="Neupert S."/>
            <person name="Schachtner J."/>
            <person name="Verleyen P."/>
            <person name="Raible F."/>
            <person name="Bork P."/>
            <person name="Friedrich M."/>
            <person name="Walden K.K."/>
            <person name="Robertson H.M."/>
            <person name="Angeli S."/>
            <person name="Foret S."/>
            <person name="Bucher G."/>
            <person name="Schuetz S."/>
            <person name="Maleszka R."/>
            <person name="Wimmer E.A."/>
            <person name="Beeman R.W."/>
            <person name="Lorenzen M."/>
            <person name="Tomoyasu Y."/>
            <person name="Miller S.C."/>
            <person name="Grossmann D."/>
            <person name="Bucher G."/>
        </authorList>
    </citation>
    <scope>NUCLEOTIDE SEQUENCE [LARGE SCALE GENOMIC DNA]</scope>
    <source>
        <strain evidence="13 14">Georgia GA2</strain>
    </source>
</reference>
<dbReference type="InterPro" id="IPR027417">
    <property type="entry name" value="P-loop_NTPase"/>
</dbReference>
<dbReference type="FunFam" id="3.40.850.10:FF:000019">
    <property type="entry name" value="Kinesin-like protein KIN-5D"/>
    <property type="match status" value="1"/>
</dbReference>
<keyword evidence="2" id="KW-0963">Cytoplasm</keyword>
<dbReference type="SUPFAM" id="SSF52540">
    <property type="entry name" value="P-loop containing nucleoside triphosphate hydrolases"/>
    <property type="match status" value="1"/>
</dbReference>
<gene>
    <name evidence="13" type="primary">AUGUSTUS-3.0.2_04134</name>
    <name evidence="13" type="ORF">TcasGA2_TC004134</name>
</gene>
<dbReference type="InParanoid" id="D6W6M7"/>
<dbReference type="GO" id="GO:0051231">
    <property type="term" value="P:spindle elongation"/>
    <property type="evidence" value="ECO:0000318"/>
    <property type="project" value="GO_Central"/>
</dbReference>
<feature type="region of interest" description="Disordered" evidence="11">
    <location>
        <begin position="852"/>
        <end position="876"/>
    </location>
</feature>
<evidence type="ECO:0000256" key="10">
    <source>
        <dbReference type="SAM" id="Coils"/>
    </source>
</evidence>
<dbReference type="GO" id="GO:0005876">
    <property type="term" value="C:spindle microtubule"/>
    <property type="evidence" value="ECO:0000318"/>
    <property type="project" value="GO_Central"/>
</dbReference>
<name>D6W6M7_TRICA</name>
<evidence type="ECO:0000313" key="14">
    <source>
        <dbReference type="Proteomes" id="UP000007266"/>
    </source>
</evidence>
<evidence type="ECO:0000256" key="8">
    <source>
        <dbReference type="ARBA" id="ARBA00034704"/>
    </source>
</evidence>
<dbReference type="GO" id="GO:0008017">
    <property type="term" value="F:microtubule binding"/>
    <property type="evidence" value="ECO:0007669"/>
    <property type="project" value="InterPro"/>
</dbReference>
<keyword evidence="6 9" id="KW-0505">Motor protein</keyword>
<dbReference type="PANTHER" id="PTHR47970:SF12">
    <property type="entry name" value="KINESIN FAMILY MEMBER 11"/>
    <property type="match status" value="1"/>
</dbReference>
<dbReference type="GO" id="GO:0090307">
    <property type="term" value="P:mitotic spindle assembly"/>
    <property type="evidence" value="ECO:0000318"/>
    <property type="project" value="GO_Central"/>
</dbReference>
<keyword evidence="14" id="KW-1185">Reference proteome</keyword>
<keyword evidence="10" id="KW-0175">Coiled coil</keyword>
<evidence type="ECO:0000259" key="12">
    <source>
        <dbReference type="PROSITE" id="PS50067"/>
    </source>
</evidence>
<keyword evidence="3" id="KW-0493">Microtubule</keyword>
<evidence type="ECO:0000256" key="11">
    <source>
        <dbReference type="SAM" id="MobiDB-lite"/>
    </source>
</evidence>
<dbReference type="PROSITE" id="PS50067">
    <property type="entry name" value="KINESIN_MOTOR_2"/>
    <property type="match status" value="1"/>
</dbReference>
<evidence type="ECO:0000256" key="9">
    <source>
        <dbReference type="PROSITE-ProRule" id="PRU00283"/>
    </source>
</evidence>
<dbReference type="Pfam" id="PF00225">
    <property type="entry name" value="Kinesin"/>
    <property type="match status" value="1"/>
</dbReference>
<feature type="coiled-coil region" evidence="10">
    <location>
        <begin position="665"/>
        <end position="699"/>
    </location>
</feature>
<dbReference type="Proteomes" id="UP000007266">
    <property type="component" value="Linkage group 1"/>
</dbReference>
<keyword evidence="7" id="KW-0206">Cytoskeleton</keyword>
<dbReference type="PhylomeDB" id="D6W6M7"/>
<comment type="subcellular location">
    <subcellularLocation>
        <location evidence="1">Cytoplasm</location>
        <location evidence="1">Cytoskeleton</location>
    </subcellularLocation>
</comment>
<dbReference type="InterPro" id="IPR001752">
    <property type="entry name" value="Kinesin_motor_dom"/>
</dbReference>
<dbReference type="GO" id="GO:0008574">
    <property type="term" value="F:plus-end-directed microtubule motor activity"/>
    <property type="evidence" value="ECO:0000318"/>
    <property type="project" value="GO_Central"/>
</dbReference>
<accession>D6W6M7</accession>
<dbReference type="AlphaFoldDB" id="D6W6M7"/>
<dbReference type="STRING" id="7070.D6W6M7"/>
<dbReference type="OrthoDB" id="10452553at2759"/>
<dbReference type="PRINTS" id="PR00380">
    <property type="entry name" value="KINESINHEAVY"/>
</dbReference>
<comment type="similarity">
    <text evidence="8">Belongs to the TRAFAC class myosin-kinesin ATPase superfamily. Kinesin family. KIN-5/BimC subfamily.</text>
</comment>
<evidence type="ECO:0000256" key="6">
    <source>
        <dbReference type="ARBA" id="ARBA00023175"/>
    </source>
</evidence>
<evidence type="ECO:0000256" key="4">
    <source>
        <dbReference type="ARBA" id="ARBA00022741"/>
    </source>
</evidence>
<dbReference type="GO" id="GO:0005524">
    <property type="term" value="F:ATP binding"/>
    <property type="evidence" value="ECO:0007669"/>
    <property type="project" value="UniProtKB-UniRule"/>
</dbReference>
<dbReference type="SMART" id="SM00129">
    <property type="entry name" value="KISc"/>
    <property type="match status" value="1"/>
</dbReference>
<dbReference type="GO" id="GO:0072686">
    <property type="term" value="C:mitotic spindle"/>
    <property type="evidence" value="ECO:0000318"/>
    <property type="project" value="GO_Central"/>
</dbReference>